<evidence type="ECO:0000256" key="1">
    <source>
        <dbReference type="SAM" id="MobiDB-lite"/>
    </source>
</evidence>
<feature type="compositionally biased region" description="Acidic residues" evidence="1">
    <location>
        <begin position="10"/>
        <end position="23"/>
    </location>
</feature>
<proteinExistence type="predicted"/>
<sequence>MDWLLTRLEEESEGEDADNEDEDFRGGYFVDTSNFDMVITTVSDMYFMGFLLQKIFKFKF</sequence>
<comment type="caution">
    <text evidence="2">The sequence shown here is derived from an EMBL/GenBank/DDBJ whole genome shotgun (WGS) entry which is preliminary data.</text>
</comment>
<dbReference type="Proteomes" id="UP001217089">
    <property type="component" value="Unassembled WGS sequence"/>
</dbReference>
<evidence type="ECO:0000313" key="2">
    <source>
        <dbReference type="EMBL" id="KAJ8312172.1"/>
    </source>
</evidence>
<gene>
    <name evidence="2" type="ORF">KUTeg_009545</name>
</gene>
<evidence type="ECO:0000313" key="3">
    <source>
        <dbReference type="Proteomes" id="UP001217089"/>
    </source>
</evidence>
<name>A0ABQ9F459_TEGGR</name>
<organism evidence="2 3">
    <name type="scientific">Tegillarca granosa</name>
    <name type="common">Malaysian cockle</name>
    <name type="synonym">Anadara granosa</name>
    <dbReference type="NCBI Taxonomy" id="220873"/>
    <lineage>
        <taxon>Eukaryota</taxon>
        <taxon>Metazoa</taxon>
        <taxon>Spiralia</taxon>
        <taxon>Lophotrochozoa</taxon>
        <taxon>Mollusca</taxon>
        <taxon>Bivalvia</taxon>
        <taxon>Autobranchia</taxon>
        <taxon>Pteriomorphia</taxon>
        <taxon>Arcoida</taxon>
        <taxon>Arcoidea</taxon>
        <taxon>Arcidae</taxon>
        <taxon>Tegillarca</taxon>
    </lineage>
</organism>
<dbReference type="EMBL" id="JARBDR010000440">
    <property type="protein sequence ID" value="KAJ8312172.1"/>
    <property type="molecule type" value="Genomic_DNA"/>
</dbReference>
<protein>
    <submittedName>
        <fullName evidence="2">Uncharacterized protein</fullName>
    </submittedName>
</protein>
<reference evidence="2 3" key="1">
    <citation type="submission" date="2022-12" db="EMBL/GenBank/DDBJ databases">
        <title>Chromosome-level genome of Tegillarca granosa.</title>
        <authorList>
            <person name="Kim J."/>
        </authorList>
    </citation>
    <scope>NUCLEOTIDE SEQUENCE [LARGE SCALE GENOMIC DNA]</scope>
    <source>
        <strain evidence="2">Teg-2019</strain>
        <tissue evidence="2">Adductor muscle</tissue>
    </source>
</reference>
<keyword evidence="3" id="KW-1185">Reference proteome</keyword>
<feature type="region of interest" description="Disordered" evidence="1">
    <location>
        <begin position="1"/>
        <end position="24"/>
    </location>
</feature>
<accession>A0ABQ9F459</accession>